<organism evidence="1 2">
    <name type="scientific">Desulforamulus putei DSM 12395</name>
    <dbReference type="NCBI Taxonomy" id="1121429"/>
    <lineage>
        <taxon>Bacteria</taxon>
        <taxon>Bacillati</taxon>
        <taxon>Bacillota</taxon>
        <taxon>Clostridia</taxon>
        <taxon>Eubacteriales</taxon>
        <taxon>Peptococcaceae</taxon>
        <taxon>Desulforamulus</taxon>
    </lineage>
</organism>
<accession>A0A1M4XKM4</accession>
<dbReference type="InterPro" id="IPR004304">
    <property type="entry name" value="FmdA_AmdA"/>
</dbReference>
<dbReference type="STRING" id="1121429.SAMN02745133_01487"/>
<dbReference type="Gene3D" id="3.10.28.20">
    <property type="entry name" value="Acetamidase/Formamidase-like domains"/>
    <property type="match status" value="1"/>
</dbReference>
<dbReference type="OrthoDB" id="9811740at2"/>
<name>A0A1M4XKM4_9FIRM</name>
<dbReference type="GO" id="GO:0016811">
    <property type="term" value="F:hydrolase activity, acting on carbon-nitrogen (but not peptide) bonds, in linear amides"/>
    <property type="evidence" value="ECO:0007669"/>
    <property type="project" value="InterPro"/>
</dbReference>
<evidence type="ECO:0000313" key="2">
    <source>
        <dbReference type="Proteomes" id="UP000184148"/>
    </source>
</evidence>
<dbReference type="Proteomes" id="UP000184148">
    <property type="component" value="Unassembled WGS sequence"/>
</dbReference>
<keyword evidence="2" id="KW-1185">Reference proteome</keyword>
<protein>
    <submittedName>
        <fullName evidence="1">Amidase</fullName>
    </submittedName>
</protein>
<dbReference type="PANTHER" id="PTHR31891:SF1">
    <property type="entry name" value="FORMAMIDASE C869.04-RELATED"/>
    <property type="match status" value="1"/>
</dbReference>
<dbReference type="Gene3D" id="2.60.120.580">
    <property type="entry name" value="Acetamidase/Formamidase-like domains"/>
    <property type="match status" value="1"/>
</dbReference>
<evidence type="ECO:0000313" key="1">
    <source>
        <dbReference type="EMBL" id="SHE94039.1"/>
    </source>
</evidence>
<reference evidence="2" key="1">
    <citation type="submission" date="2016-11" db="EMBL/GenBank/DDBJ databases">
        <authorList>
            <person name="Varghese N."/>
            <person name="Submissions S."/>
        </authorList>
    </citation>
    <scope>NUCLEOTIDE SEQUENCE [LARGE SCALE GENOMIC DNA]</scope>
    <source>
        <strain evidence="2">DSM 12395</strain>
    </source>
</reference>
<proteinExistence type="predicted"/>
<dbReference type="AlphaFoldDB" id="A0A1M4XKM4"/>
<dbReference type="SUPFAM" id="SSF141130">
    <property type="entry name" value="Acetamidase/Formamidase-like"/>
    <property type="match status" value="1"/>
</dbReference>
<dbReference type="Gene3D" id="2.40.10.120">
    <property type="match status" value="1"/>
</dbReference>
<dbReference type="EMBL" id="FQUY01000008">
    <property type="protein sequence ID" value="SHE94039.1"/>
    <property type="molecule type" value="Genomic_DNA"/>
</dbReference>
<gene>
    <name evidence="1" type="ORF">SAMN02745133_01487</name>
</gene>
<dbReference type="Pfam" id="PF03069">
    <property type="entry name" value="FmdA_AmdA"/>
    <property type="match status" value="2"/>
</dbReference>
<sequence>MKISRQHAVYSMDKNNVPVARVALPARLTFETLDCFGGQVKCERDTVETLDFMRVNPATGPVYLEGVKAGDVIAVHICDIKVKSPGVMVAAPGAGVLGGMVTESQTLLVPLENGVTRFKDLEIPLNPMIGVIGVAPAGEPVPCGTPDRHGGNMDTTLIAAGSTLYLPVQVDGALLAMGDLHAAMGDGEIMVSGVEVAGEVDVTVELAAGKKLNNPLVVTENVVATLASAGSLDEAVETAVKEMAELLQQEAGLSLNEAGMLMSACGNAEISQVVDPLKTARFTMPRRIMKKLGVTYAF</sequence>
<dbReference type="PANTHER" id="PTHR31891">
    <property type="entry name" value="FORMAMIDASE C869.04-RELATED"/>
    <property type="match status" value="1"/>
</dbReference>
<dbReference type="RefSeq" id="WP_073238035.1">
    <property type="nucleotide sequence ID" value="NZ_FQUY01000008.1"/>
</dbReference>